<keyword evidence="4 10" id="KW-0812">Transmembrane</keyword>
<dbReference type="InterPro" id="IPR004117">
    <property type="entry name" value="7tm6_olfct_rcpt"/>
</dbReference>
<dbReference type="Proteomes" id="UP000504635">
    <property type="component" value="Unplaced"/>
</dbReference>
<evidence type="ECO:0000256" key="7">
    <source>
        <dbReference type="ARBA" id="ARBA00023136"/>
    </source>
</evidence>
<evidence type="ECO:0000256" key="2">
    <source>
        <dbReference type="ARBA" id="ARBA00022475"/>
    </source>
</evidence>
<gene>
    <name evidence="12" type="primary">LOC115891336</name>
</gene>
<dbReference type="AlphaFoldDB" id="A0A6J2YWL2"/>
<evidence type="ECO:0000256" key="5">
    <source>
        <dbReference type="ARBA" id="ARBA00022725"/>
    </source>
</evidence>
<evidence type="ECO:0000313" key="12">
    <source>
        <dbReference type="RefSeq" id="XP_030767644.1"/>
    </source>
</evidence>
<name>A0A6J2YWL2_SITOR</name>
<evidence type="ECO:0000256" key="6">
    <source>
        <dbReference type="ARBA" id="ARBA00022989"/>
    </source>
</evidence>
<evidence type="ECO:0000256" key="8">
    <source>
        <dbReference type="ARBA" id="ARBA00023170"/>
    </source>
</evidence>
<keyword evidence="3" id="KW-0716">Sensory transduction</keyword>
<keyword evidence="5" id="KW-0552">Olfaction</keyword>
<proteinExistence type="predicted"/>
<dbReference type="PANTHER" id="PTHR21137">
    <property type="entry name" value="ODORANT RECEPTOR"/>
    <property type="match status" value="1"/>
</dbReference>
<evidence type="ECO:0000256" key="4">
    <source>
        <dbReference type="ARBA" id="ARBA00022692"/>
    </source>
</evidence>
<feature type="transmembrane region" description="Helical" evidence="10">
    <location>
        <begin position="125"/>
        <end position="145"/>
    </location>
</feature>
<keyword evidence="2" id="KW-1003">Cell membrane</keyword>
<evidence type="ECO:0000256" key="9">
    <source>
        <dbReference type="ARBA" id="ARBA00023224"/>
    </source>
</evidence>
<dbReference type="GO" id="GO:0005549">
    <property type="term" value="F:odorant binding"/>
    <property type="evidence" value="ECO:0007669"/>
    <property type="project" value="InterPro"/>
</dbReference>
<evidence type="ECO:0000256" key="10">
    <source>
        <dbReference type="SAM" id="Phobius"/>
    </source>
</evidence>
<dbReference type="GeneID" id="115891336"/>
<feature type="transmembrane region" description="Helical" evidence="10">
    <location>
        <begin position="36"/>
        <end position="57"/>
    </location>
</feature>
<dbReference type="KEGG" id="soy:115891336"/>
<comment type="subcellular location">
    <subcellularLocation>
        <location evidence="1">Cell membrane</location>
        <topology evidence="1">Multi-pass membrane protein</topology>
    </subcellularLocation>
</comment>
<dbReference type="RefSeq" id="XP_030767644.1">
    <property type="nucleotide sequence ID" value="XM_030911784.1"/>
</dbReference>
<keyword evidence="6 10" id="KW-1133">Transmembrane helix</keyword>
<dbReference type="GO" id="GO:0007165">
    <property type="term" value="P:signal transduction"/>
    <property type="evidence" value="ECO:0007669"/>
    <property type="project" value="UniProtKB-KW"/>
</dbReference>
<dbReference type="PANTHER" id="PTHR21137:SF35">
    <property type="entry name" value="ODORANT RECEPTOR 19A-RELATED"/>
    <property type="match status" value="1"/>
</dbReference>
<organism evidence="11 12">
    <name type="scientific">Sitophilus oryzae</name>
    <name type="common">Rice weevil</name>
    <name type="synonym">Curculio oryzae</name>
    <dbReference type="NCBI Taxonomy" id="7048"/>
    <lineage>
        <taxon>Eukaryota</taxon>
        <taxon>Metazoa</taxon>
        <taxon>Ecdysozoa</taxon>
        <taxon>Arthropoda</taxon>
        <taxon>Hexapoda</taxon>
        <taxon>Insecta</taxon>
        <taxon>Pterygota</taxon>
        <taxon>Neoptera</taxon>
        <taxon>Endopterygota</taxon>
        <taxon>Coleoptera</taxon>
        <taxon>Polyphaga</taxon>
        <taxon>Cucujiformia</taxon>
        <taxon>Curculionidae</taxon>
        <taxon>Dryophthorinae</taxon>
        <taxon>Sitophilus</taxon>
    </lineage>
</organism>
<dbReference type="GO" id="GO:0005886">
    <property type="term" value="C:plasma membrane"/>
    <property type="evidence" value="ECO:0007669"/>
    <property type="project" value="UniProtKB-SubCell"/>
</dbReference>
<evidence type="ECO:0000313" key="11">
    <source>
        <dbReference type="Proteomes" id="UP000504635"/>
    </source>
</evidence>
<dbReference type="GO" id="GO:0004984">
    <property type="term" value="F:olfactory receptor activity"/>
    <property type="evidence" value="ECO:0007669"/>
    <property type="project" value="InterPro"/>
</dbReference>
<keyword evidence="11" id="KW-1185">Reference proteome</keyword>
<sequence>MFLLIIYYPFQNYFYIMLALEHIGSIWTSLLNSACYTFLNSIMVNVIVQMKIVQYYFKTNIQEGEKIKDEYEADKIFTRAIKKHQEFISYIETLNENIKYAVMIEYFVASLMVANIIILALGGDIFYIFLLIVVSVQLSVFGLLADEIKIQSEQIGLAVYSCNWTTQSKQIRKELTFVIMRSQKALVLRIGPFGPMTAESVVAIFKLAYSYASFFSGIK</sequence>
<keyword evidence="8" id="KW-0675">Receptor</keyword>
<accession>A0A6J2YWL2</accession>
<dbReference type="InParanoid" id="A0A6J2YWL2"/>
<evidence type="ECO:0000256" key="3">
    <source>
        <dbReference type="ARBA" id="ARBA00022606"/>
    </source>
</evidence>
<reference evidence="12" key="1">
    <citation type="submission" date="2025-08" db="UniProtKB">
        <authorList>
            <consortium name="RefSeq"/>
        </authorList>
    </citation>
    <scope>IDENTIFICATION</scope>
    <source>
        <tissue evidence="12">Gonads</tissue>
    </source>
</reference>
<feature type="transmembrane region" description="Helical" evidence="10">
    <location>
        <begin position="100"/>
        <end position="119"/>
    </location>
</feature>
<dbReference type="OrthoDB" id="6780364at2759"/>
<evidence type="ECO:0000256" key="1">
    <source>
        <dbReference type="ARBA" id="ARBA00004651"/>
    </source>
</evidence>
<keyword evidence="7 10" id="KW-0472">Membrane</keyword>
<dbReference type="Pfam" id="PF02949">
    <property type="entry name" value="7tm_6"/>
    <property type="match status" value="1"/>
</dbReference>
<protein>
    <submittedName>
        <fullName evidence="12">Odorant receptor 30a-like</fullName>
    </submittedName>
</protein>
<keyword evidence="9" id="KW-0807">Transducer</keyword>